<evidence type="ECO:0000259" key="5">
    <source>
        <dbReference type="Pfam" id="PF00296"/>
    </source>
</evidence>
<evidence type="ECO:0000313" key="6">
    <source>
        <dbReference type="EMBL" id="GAA1261559.1"/>
    </source>
</evidence>
<sequence>MRLHVVLPNESPDTGPAHLTALARAAERLGYGGLWLGDHLLPPTAELGVVHEPLVTLAHLAAVTSRIRLGTSVLLLTLRNPFAVAKQAATLDRLSAGRFTLGVGLGWEQQEFAAVGADFADRAGRTDEALRLLRHLFTQGSGPFEGERFGFTTGTFAPRPGPGLKIMVGGTSPAALRRAARSADVWQSPQIEPQRFAALAGALREQAAGRPVETGARGSWEDSRVPVARVVAELRAWEAAGAGHLALWFGARDGFEERMTALADAADPGWLTD</sequence>
<evidence type="ECO:0000256" key="2">
    <source>
        <dbReference type="ARBA" id="ARBA00022643"/>
    </source>
</evidence>
<gene>
    <name evidence="6" type="ORF">GCM10009665_59100</name>
</gene>
<dbReference type="PANTHER" id="PTHR42847">
    <property type="entry name" value="ALKANESULFONATE MONOOXYGENASE"/>
    <property type="match status" value="1"/>
</dbReference>
<dbReference type="InterPro" id="IPR036661">
    <property type="entry name" value="Luciferase-like_sf"/>
</dbReference>
<dbReference type="InterPro" id="IPR019921">
    <property type="entry name" value="Lucif-like_OxRdtase_Rv2161c"/>
</dbReference>
<dbReference type="Gene3D" id="3.20.20.30">
    <property type="entry name" value="Luciferase-like domain"/>
    <property type="match status" value="1"/>
</dbReference>
<dbReference type="Proteomes" id="UP001500037">
    <property type="component" value="Unassembled WGS sequence"/>
</dbReference>
<evidence type="ECO:0000313" key="7">
    <source>
        <dbReference type="Proteomes" id="UP001500037"/>
    </source>
</evidence>
<evidence type="ECO:0000256" key="4">
    <source>
        <dbReference type="ARBA" id="ARBA00023033"/>
    </source>
</evidence>
<dbReference type="InterPro" id="IPR011251">
    <property type="entry name" value="Luciferase-like_dom"/>
</dbReference>
<protein>
    <recommendedName>
        <fullName evidence="5">Luciferase-like domain-containing protein</fullName>
    </recommendedName>
</protein>
<dbReference type="InterPro" id="IPR050172">
    <property type="entry name" value="SsuD_RutA_monooxygenase"/>
</dbReference>
<dbReference type="NCBIfam" id="TIGR03619">
    <property type="entry name" value="F420_Rv2161c"/>
    <property type="match status" value="1"/>
</dbReference>
<comment type="caution">
    <text evidence="6">The sequence shown here is derived from an EMBL/GenBank/DDBJ whole genome shotgun (WGS) entry which is preliminary data.</text>
</comment>
<dbReference type="RefSeq" id="WP_344445108.1">
    <property type="nucleotide sequence ID" value="NZ_BAAALF010000145.1"/>
</dbReference>
<dbReference type="SUPFAM" id="SSF51679">
    <property type="entry name" value="Bacterial luciferase-like"/>
    <property type="match status" value="1"/>
</dbReference>
<evidence type="ECO:0000256" key="3">
    <source>
        <dbReference type="ARBA" id="ARBA00023002"/>
    </source>
</evidence>
<keyword evidence="1" id="KW-0285">Flavoprotein</keyword>
<reference evidence="7" key="1">
    <citation type="journal article" date="2019" name="Int. J. Syst. Evol. Microbiol.">
        <title>The Global Catalogue of Microorganisms (GCM) 10K type strain sequencing project: providing services to taxonomists for standard genome sequencing and annotation.</title>
        <authorList>
            <consortium name="The Broad Institute Genomics Platform"/>
            <consortium name="The Broad Institute Genome Sequencing Center for Infectious Disease"/>
            <person name="Wu L."/>
            <person name="Ma J."/>
        </authorList>
    </citation>
    <scope>NUCLEOTIDE SEQUENCE [LARGE SCALE GENOMIC DNA]</scope>
    <source>
        <strain evidence="7">JCM 13004</strain>
    </source>
</reference>
<keyword evidence="7" id="KW-1185">Reference proteome</keyword>
<keyword evidence="4" id="KW-0503">Monooxygenase</keyword>
<evidence type="ECO:0000256" key="1">
    <source>
        <dbReference type="ARBA" id="ARBA00022630"/>
    </source>
</evidence>
<organism evidence="6 7">
    <name type="scientific">Kitasatospora nipponensis</name>
    <dbReference type="NCBI Taxonomy" id="258049"/>
    <lineage>
        <taxon>Bacteria</taxon>
        <taxon>Bacillati</taxon>
        <taxon>Actinomycetota</taxon>
        <taxon>Actinomycetes</taxon>
        <taxon>Kitasatosporales</taxon>
        <taxon>Streptomycetaceae</taxon>
        <taxon>Kitasatospora</taxon>
    </lineage>
</organism>
<accession>A0ABP4HHK6</accession>
<feature type="domain" description="Luciferase-like" evidence="5">
    <location>
        <begin position="1"/>
        <end position="256"/>
    </location>
</feature>
<name>A0ABP4HHK6_9ACTN</name>
<dbReference type="PANTHER" id="PTHR42847:SF4">
    <property type="entry name" value="ALKANESULFONATE MONOOXYGENASE-RELATED"/>
    <property type="match status" value="1"/>
</dbReference>
<keyword evidence="2" id="KW-0288">FMN</keyword>
<keyword evidence="3" id="KW-0560">Oxidoreductase</keyword>
<dbReference type="EMBL" id="BAAALF010000145">
    <property type="protein sequence ID" value="GAA1261559.1"/>
    <property type="molecule type" value="Genomic_DNA"/>
</dbReference>
<dbReference type="Pfam" id="PF00296">
    <property type="entry name" value="Bac_luciferase"/>
    <property type="match status" value="1"/>
</dbReference>
<proteinExistence type="predicted"/>